<dbReference type="EMBL" id="FNXG01000002">
    <property type="protein sequence ID" value="SEH89650.1"/>
    <property type="molecule type" value="Genomic_DNA"/>
</dbReference>
<keyword evidence="12" id="KW-1185">Reference proteome</keyword>
<evidence type="ECO:0000256" key="1">
    <source>
        <dbReference type="ARBA" id="ARBA00004651"/>
    </source>
</evidence>
<organism evidence="11 12">
    <name type="scientific">Paracoccus alkenifer</name>
    <dbReference type="NCBI Taxonomy" id="65735"/>
    <lineage>
        <taxon>Bacteria</taxon>
        <taxon>Pseudomonadati</taxon>
        <taxon>Pseudomonadota</taxon>
        <taxon>Alphaproteobacteria</taxon>
        <taxon>Rhodobacterales</taxon>
        <taxon>Paracoccaceae</taxon>
        <taxon>Paracoccus</taxon>
    </lineage>
</organism>
<dbReference type="GO" id="GO:0005886">
    <property type="term" value="C:plasma membrane"/>
    <property type="evidence" value="ECO:0007669"/>
    <property type="project" value="UniProtKB-SubCell"/>
</dbReference>
<dbReference type="GO" id="GO:0005304">
    <property type="term" value="F:L-valine transmembrane transporter activity"/>
    <property type="evidence" value="ECO:0007669"/>
    <property type="project" value="TreeGrafter"/>
</dbReference>
<dbReference type="AlphaFoldDB" id="A0A1H6LX47"/>
<feature type="transmembrane region" description="Helical" evidence="10">
    <location>
        <begin position="6"/>
        <end position="29"/>
    </location>
</feature>
<dbReference type="GO" id="GO:0015190">
    <property type="term" value="F:L-leucine transmembrane transporter activity"/>
    <property type="evidence" value="ECO:0007669"/>
    <property type="project" value="TreeGrafter"/>
</dbReference>
<keyword evidence="8 10" id="KW-0472">Membrane</keyword>
<dbReference type="RefSeq" id="WP_090847190.1">
    <property type="nucleotide sequence ID" value="NZ_FNXG01000002.1"/>
</dbReference>
<evidence type="ECO:0000256" key="10">
    <source>
        <dbReference type="SAM" id="Phobius"/>
    </source>
</evidence>
<keyword evidence="4" id="KW-0997">Cell inner membrane</keyword>
<feature type="transmembrane region" description="Helical" evidence="10">
    <location>
        <begin position="36"/>
        <end position="55"/>
    </location>
</feature>
<dbReference type="STRING" id="65735.SAMN04488075_1688"/>
<dbReference type="InterPro" id="IPR001851">
    <property type="entry name" value="ABC_transp_permease"/>
</dbReference>
<dbReference type="GO" id="GO:0015188">
    <property type="term" value="F:L-isoleucine transmembrane transporter activity"/>
    <property type="evidence" value="ECO:0007669"/>
    <property type="project" value="TreeGrafter"/>
</dbReference>
<comment type="subcellular location">
    <subcellularLocation>
        <location evidence="1">Cell membrane</location>
        <topology evidence="1">Multi-pass membrane protein</topology>
    </subcellularLocation>
</comment>
<comment type="similarity">
    <text evidence="9">Belongs to the binding-protein-dependent transport system permease family. LivHM subfamily.</text>
</comment>
<proteinExistence type="inferred from homology"/>
<dbReference type="GO" id="GO:0015192">
    <property type="term" value="F:L-phenylalanine transmembrane transporter activity"/>
    <property type="evidence" value="ECO:0007669"/>
    <property type="project" value="TreeGrafter"/>
</dbReference>
<keyword evidence="3" id="KW-1003">Cell membrane</keyword>
<feature type="transmembrane region" description="Helical" evidence="10">
    <location>
        <begin position="197"/>
        <end position="217"/>
    </location>
</feature>
<evidence type="ECO:0000256" key="4">
    <source>
        <dbReference type="ARBA" id="ARBA00022519"/>
    </source>
</evidence>
<dbReference type="PANTHER" id="PTHR11795">
    <property type="entry name" value="BRANCHED-CHAIN AMINO ACID TRANSPORT SYSTEM PERMEASE PROTEIN LIVH"/>
    <property type="match status" value="1"/>
</dbReference>
<name>A0A1H6LX47_9RHOB</name>
<dbReference type="PANTHER" id="PTHR11795:SF371">
    <property type="entry name" value="HIGH-AFFINITY BRANCHED-CHAIN AMINO ACID TRANSPORT SYSTEM PERMEASE PROTEIN LIVH"/>
    <property type="match status" value="1"/>
</dbReference>
<keyword evidence="2" id="KW-0813">Transport</keyword>
<keyword evidence="6" id="KW-0029">Amino-acid transport</keyword>
<feature type="transmembrane region" description="Helical" evidence="10">
    <location>
        <begin position="61"/>
        <end position="83"/>
    </location>
</feature>
<dbReference type="GO" id="GO:0042941">
    <property type="term" value="P:D-alanine transmembrane transport"/>
    <property type="evidence" value="ECO:0007669"/>
    <property type="project" value="TreeGrafter"/>
</dbReference>
<keyword evidence="5 10" id="KW-0812">Transmembrane</keyword>
<dbReference type="GO" id="GO:0015808">
    <property type="term" value="P:L-alanine transport"/>
    <property type="evidence" value="ECO:0007669"/>
    <property type="project" value="TreeGrafter"/>
</dbReference>
<dbReference type="Proteomes" id="UP000199125">
    <property type="component" value="Unassembled WGS sequence"/>
</dbReference>
<gene>
    <name evidence="11" type="ORF">SAMN04488075_1688</name>
</gene>
<keyword evidence="7 10" id="KW-1133">Transmembrane helix</keyword>
<sequence>MNWVQLLVDALSLGGAYALVALGIGLVFGVMRMINFAHGDLITIGAYALVVPSAAEVAEPYLGAFSVWLMVPMTIGFVVLMMLATERFAFRPLRERHADGASLLISSFAISFLIQNVILFIHTGRPKSVNILDGLRGYVSVGDVRLPLIDIVTVAVTAVLFILLVVFLGFTRPGREIRSASEDFVMARLLGVKANRVIAYAFAVSGVLAGAVSLLYVAKTGVLDYRMGVPLAIAGFVGTVLGGIGSLWGAMMGGLTLGFASAFLQALLPPELRASRDAFLYGLVVLVLLVRPQGIFSSSKRLERI</sequence>
<dbReference type="GO" id="GO:1903806">
    <property type="term" value="P:L-isoleucine import across plasma membrane"/>
    <property type="evidence" value="ECO:0007669"/>
    <property type="project" value="TreeGrafter"/>
</dbReference>
<evidence type="ECO:0000256" key="8">
    <source>
        <dbReference type="ARBA" id="ARBA00023136"/>
    </source>
</evidence>
<evidence type="ECO:0000256" key="2">
    <source>
        <dbReference type="ARBA" id="ARBA00022448"/>
    </source>
</evidence>
<evidence type="ECO:0000313" key="11">
    <source>
        <dbReference type="EMBL" id="SEH89650.1"/>
    </source>
</evidence>
<feature type="transmembrane region" description="Helical" evidence="10">
    <location>
        <begin position="144"/>
        <end position="170"/>
    </location>
</feature>
<dbReference type="InterPro" id="IPR052157">
    <property type="entry name" value="BCAA_transport_permease"/>
</dbReference>
<protein>
    <submittedName>
        <fullName evidence="11">Branched-chain amino acid transport system permease protein</fullName>
    </submittedName>
</protein>
<evidence type="ECO:0000256" key="6">
    <source>
        <dbReference type="ARBA" id="ARBA00022970"/>
    </source>
</evidence>
<accession>A0A1H6LX47</accession>
<evidence type="ECO:0000256" key="9">
    <source>
        <dbReference type="ARBA" id="ARBA00037998"/>
    </source>
</evidence>
<dbReference type="CDD" id="cd06582">
    <property type="entry name" value="TM_PBP1_LivH_like"/>
    <property type="match status" value="1"/>
</dbReference>
<dbReference type="OrthoDB" id="9810089at2"/>
<evidence type="ECO:0000313" key="12">
    <source>
        <dbReference type="Proteomes" id="UP000199125"/>
    </source>
</evidence>
<evidence type="ECO:0000256" key="5">
    <source>
        <dbReference type="ARBA" id="ARBA00022692"/>
    </source>
</evidence>
<dbReference type="Pfam" id="PF02653">
    <property type="entry name" value="BPD_transp_2"/>
    <property type="match status" value="1"/>
</dbReference>
<evidence type="ECO:0000256" key="3">
    <source>
        <dbReference type="ARBA" id="ARBA00022475"/>
    </source>
</evidence>
<evidence type="ECO:0000256" key="7">
    <source>
        <dbReference type="ARBA" id="ARBA00022989"/>
    </source>
</evidence>
<feature type="transmembrane region" description="Helical" evidence="10">
    <location>
        <begin position="103"/>
        <end position="124"/>
    </location>
</feature>
<feature type="transmembrane region" description="Helical" evidence="10">
    <location>
        <begin position="229"/>
        <end position="248"/>
    </location>
</feature>
<reference evidence="12" key="1">
    <citation type="submission" date="2016-10" db="EMBL/GenBank/DDBJ databases">
        <authorList>
            <person name="Varghese N."/>
            <person name="Submissions S."/>
        </authorList>
    </citation>
    <scope>NUCLEOTIDE SEQUENCE [LARGE SCALE GENOMIC DNA]</scope>
    <source>
        <strain evidence="12">DSM 11593</strain>
    </source>
</reference>